<accession>A0A3S4JB35</accession>
<dbReference type="Proteomes" id="UP000274122">
    <property type="component" value="Chromosome"/>
</dbReference>
<dbReference type="InterPro" id="IPR045865">
    <property type="entry name" value="ACT-like_dom_sf"/>
</dbReference>
<proteinExistence type="predicted"/>
<dbReference type="OrthoDB" id="517867at2"/>
<evidence type="ECO:0000313" key="3">
    <source>
        <dbReference type="EMBL" id="VEB96852.1"/>
    </source>
</evidence>
<evidence type="ECO:0000259" key="1">
    <source>
        <dbReference type="Pfam" id="PF10000"/>
    </source>
</evidence>
<sequence>MAGENNLEILLSNAAPELNPGKYVFCTLVTPSAELKDAAVVAVREAEGVTLVLPQDLADKHAVSYDYVASWITLKIHSSLAAVGLTAAFSRALANEGISCNVVAGYYHDHIFVAHKDTESAMAVLSSLATEL</sequence>
<dbReference type="AlphaFoldDB" id="A0A3S4JB35"/>
<organism evidence="3 4">
    <name type="scientific">Cedecea lapagei</name>
    <dbReference type="NCBI Taxonomy" id="158823"/>
    <lineage>
        <taxon>Bacteria</taxon>
        <taxon>Pseudomonadati</taxon>
        <taxon>Pseudomonadota</taxon>
        <taxon>Gammaproteobacteria</taxon>
        <taxon>Enterobacterales</taxon>
        <taxon>Enterobacteriaceae</taxon>
        <taxon>Cedecea</taxon>
    </lineage>
</organism>
<dbReference type="Pfam" id="PF10000">
    <property type="entry name" value="ACT_3"/>
    <property type="match status" value="1"/>
</dbReference>
<dbReference type="RefSeq" id="WP_126355932.1">
    <property type="nucleotide sequence ID" value="NZ_LR134201.1"/>
</dbReference>
<evidence type="ECO:0000313" key="4">
    <source>
        <dbReference type="Proteomes" id="UP000274122"/>
    </source>
</evidence>
<dbReference type="EMBL" id="LR134201">
    <property type="protein sequence ID" value="VEB96852.1"/>
    <property type="molecule type" value="Genomic_DNA"/>
</dbReference>
<feature type="domain" description="CASTOR ACT" evidence="2">
    <location>
        <begin position="70"/>
        <end position="126"/>
    </location>
</feature>
<dbReference type="Pfam" id="PF13840">
    <property type="entry name" value="ACT_7"/>
    <property type="match status" value="1"/>
</dbReference>
<dbReference type="InterPro" id="IPR027795">
    <property type="entry name" value="CASTOR_ACT_dom"/>
</dbReference>
<evidence type="ECO:0000259" key="2">
    <source>
        <dbReference type="Pfam" id="PF13840"/>
    </source>
</evidence>
<protein>
    <submittedName>
        <fullName evidence="3">Uncharacterized protein conserved in bacteria</fullName>
    </submittedName>
</protein>
<reference evidence="3 4" key="1">
    <citation type="submission" date="2018-12" db="EMBL/GenBank/DDBJ databases">
        <authorList>
            <consortium name="Pathogen Informatics"/>
        </authorList>
    </citation>
    <scope>NUCLEOTIDE SEQUENCE [LARGE SCALE GENOMIC DNA]</scope>
    <source>
        <strain evidence="3 4">NCTC11466</strain>
    </source>
</reference>
<dbReference type="PANTHER" id="PTHR39199">
    <property type="entry name" value="BLR5128 PROTEIN"/>
    <property type="match status" value="1"/>
</dbReference>
<feature type="domain" description="DUF2241" evidence="1">
    <location>
        <begin position="2"/>
        <end position="69"/>
    </location>
</feature>
<dbReference type="PANTHER" id="PTHR39199:SF1">
    <property type="entry name" value="BLR5128 PROTEIN"/>
    <property type="match status" value="1"/>
</dbReference>
<dbReference type="Gene3D" id="3.30.2130.10">
    <property type="entry name" value="VC0802-like"/>
    <property type="match status" value="1"/>
</dbReference>
<dbReference type="InterPro" id="IPR018717">
    <property type="entry name" value="DUF2241"/>
</dbReference>
<gene>
    <name evidence="3" type="ORF">NCTC11466_01854</name>
</gene>
<dbReference type="SUPFAM" id="SSF55021">
    <property type="entry name" value="ACT-like"/>
    <property type="match status" value="2"/>
</dbReference>
<name>A0A3S4JB35_9ENTR</name>
<keyword evidence="4" id="KW-1185">Reference proteome</keyword>
<dbReference type="KEGG" id="clap:NCTC11466_01854"/>